<comment type="caution">
    <text evidence="3">The sequence shown here is derived from an EMBL/GenBank/DDBJ whole genome shotgun (WGS) entry which is preliminary data.</text>
</comment>
<proteinExistence type="predicted"/>
<dbReference type="SUPFAM" id="SSF52172">
    <property type="entry name" value="CheY-like"/>
    <property type="match status" value="1"/>
</dbReference>
<dbReference type="Pfam" id="PF03861">
    <property type="entry name" value="ANTAR"/>
    <property type="match status" value="1"/>
</dbReference>
<evidence type="ECO:0000313" key="3">
    <source>
        <dbReference type="EMBL" id="HIU50931.1"/>
    </source>
</evidence>
<keyword evidence="1" id="KW-0175">Coiled coil</keyword>
<protein>
    <submittedName>
        <fullName evidence="3">ANTAR domain-containing protein</fullName>
    </submittedName>
</protein>
<reference evidence="3" key="1">
    <citation type="submission" date="2020-10" db="EMBL/GenBank/DDBJ databases">
        <authorList>
            <person name="Gilroy R."/>
        </authorList>
    </citation>
    <scope>NUCLEOTIDE SEQUENCE</scope>
    <source>
        <strain evidence="3">ChiGjej1B1-1684</strain>
    </source>
</reference>
<dbReference type="InterPro" id="IPR005561">
    <property type="entry name" value="ANTAR"/>
</dbReference>
<dbReference type="GO" id="GO:0003723">
    <property type="term" value="F:RNA binding"/>
    <property type="evidence" value="ECO:0007669"/>
    <property type="project" value="InterPro"/>
</dbReference>
<organism evidence="3 4">
    <name type="scientific">Candidatus Limousia pullorum</name>
    <dbReference type="NCBI Taxonomy" id="2840860"/>
    <lineage>
        <taxon>Bacteria</taxon>
        <taxon>Bacillati</taxon>
        <taxon>Bacillota</taxon>
        <taxon>Clostridia</taxon>
        <taxon>Eubacteriales</taxon>
        <taxon>Oscillospiraceae</taxon>
        <taxon>Oscillospiraceae incertae sedis</taxon>
        <taxon>Candidatus Limousia</taxon>
    </lineage>
</organism>
<dbReference type="PIRSF" id="PIRSF036382">
    <property type="entry name" value="RR_antiterm"/>
    <property type="match status" value="1"/>
</dbReference>
<gene>
    <name evidence="3" type="ORF">IAD22_07960</name>
</gene>
<evidence type="ECO:0000259" key="2">
    <source>
        <dbReference type="PROSITE" id="PS50921"/>
    </source>
</evidence>
<dbReference type="InterPro" id="IPR036388">
    <property type="entry name" value="WH-like_DNA-bd_sf"/>
</dbReference>
<dbReference type="Gene3D" id="1.10.10.10">
    <property type="entry name" value="Winged helix-like DNA-binding domain superfamily/Winged helix DNA-binding domain"/>
    <property type="match status" value="1"/>
</dbReference>
<evidence type="ECO:0000313" key="4">
    <source>
        <dbReference type="Proteomes" id="UP000824118"/>
    </source>
</evidence>
<dbReference type="AlphaFoldDB" id="A0A9D1S8K1"/>
<dbReference type="PROSITE" id="PS50921">
    <property type="entry name" value="ANTAR"/>
    <property type="match status" value="1"/>
</dbReference>
<dbReference type="InterPro" id="IPR011006">
    <property type="entry name" value="CheY-like_superfamily"/>
</dbReference>
<sequence>MFAGPEPMNALVVSSSPKTCESIKSLLQKNQFSQIFVGSSAGEARRILSDIPIDILLINTPLSDEFGTQFALDVANNSGTGVLLFVKSENYEAVSYKVESAGVLTMSRPVSPQLFSQSLRLIIATRAKLKNLYEKNSDLQEKMKEVRILNRAKWLLVDKKKMSEPDAHRYIEKNAMDRCVRKKVIALEIIDELDKE</sequence>
<dbReference type="EMBL" id="DVNG01000118">
    <property type="protein sequence ID" value="HIU50931.1"/>
    <property type="molecule type" value="Genomic_DNA"/>
</dbReference>
<dbReference type="Proteomes" id="UP000824118">
    <property type="component" value="Unassembled WGS sequence"/>
</dbReference>
<dbReference type="InterPro" id="IPR008327">
    <property type="entry name" value="Sig_transdc_resp-reg_antiterm"/>
</dbReference>
<accession>A0A9D1S8K1</accession>
<dbReference type="SMART" id="SM01012">
    <property type="entry name" value="ANTAR"/>
    <property type="match status" value="1"/>
</dbReference>
<feature type="domain" description="ANTAR" evidence="2">
    <location>
        <begin position="129"/>
        <end position="190"/>
    </location>
</feature>
<evidence type="ECO:0000256" key="1">
    <source>
        <dbReference type="SAM" id="Coils"/>
    </source>
</evidence>
<feature type="coiled-coil region" evidence="1">
    <location>
        <begin position="122"/>
        <end position="149"/>
    </location>
</feature>
<reference evidence="3" key="2">
    <citation type="journal article" date="2021" name="PeerJ">
        <title>Extensive microbial diversity within the chicken gut microbiome revealed by metagenomics and culture.</title>
        <authorList>
            <person name="Gilroy R."/>
            <person name="Ravi A."/>
            <person name="Getino M."/>
            <person name="Pursley I."/>
            <person name="Horton D.L."/>
            <person name="Alikhan N.F."/>
            <person name="Baker D."/>
            <person name="Gharbi K."/>
            <person name="Hall N."/>
            <person name="Watson M."/>
            <person name="Adriaenssens E.M."/>
            <person name="Foster-Nyarko E."/>
            <person name="Jarju S."/>
            <person name="Secka A."/>
            <person name="Antonio M."/>
            <person name="Oren A."/>
            <person name="Chaudhuri R.R."/>
            <person name="La Ragione R."/>
            <person name="Hildebrand F."/>
            <person name="Pallen M.J."/>
        </authorList>
    </citation>
    <scope>NUCLEOTIDE SEQUENCE</scope>
    <source>
        <strain evidence="3">ChiGjej1B1-1684</strain>
    </source>
</reference>
<name>A0A9D1S8K1_9FIRM</name>